<dbReference type="SMART" id="SM00563">
    <property type="entry name" value="PlsC"/>
    <property type="match status" value="1"/>
</dbReference>
<evidence type="ECO:0000256" key="1">
    <source>
        <dbReference type="ARBA" id="ARBA00022679"/>
    </source>
</evidence>
<evidence type="ECO:0000313" key="6">
    <source>
        <dbReference type="Proteomes" id="UP000306274"/>
    </source>
</evidence>
<dbReference type="PANTHER" id="PTHR10434">
    <property type="entry name" value="1-ACYL-SN-GLYCEROL-3-PHOSPHATE ACYLTRANSFERASE"/>
    <property type="match status" value="1"/>
</dbReference>
<keyword evidence="2 5" id="KW-0012">Acyltransferase</keyword>
<reference evidence="5 6" key="1">
    <citation type="submission" date="2019-04" db="EMBL/GenBank/DDBJ databases">
        <title>Streptomyces rhizosphaericola sp. nov., an actinobacterium isolated from the wheat rhizosphere.</title>
        <authorList>
            <person name="Vargas Hoyos H.A."/>
            <person name="Santos S.N."/>
            <person name="Genuario D.B."/>
            <person name="Melo I.S."/>
            <person name="Da Silva L.J."/>
            <person name="Da Silva F.S.P."/>
            <person name="Zucchi T.D."/>
        </authorList>
    </citation>
    <scope>NUCLEOTIDE SEQUENCE [LARGE SCALE GENOMIC DNA]</scope>
    <source>
        <strain evidence="5 6">1AS2c</strain>
    </source>
</reference>
<evidence type="ECO:0000259" key="4">
    <source>
        <dbReference type="SMART" id="SM00563"/>
    </source>
</evidence>
<dbReference type="Pfam" id="PF01553">
    <property type="entry name" value="Acyltransferase"/>
    <property type="match status" value="1"/>
</dbReference>
<dbReference type="GO" id="GO:0016746">
    <property type="term" value="F:acyltransferase activity"/>
    <property type="evidence" value="ECO:0007669"/>
    <property type="project" value="UniProtKB-KW"/>
</dbReference>
<feature type="region of interest" description="Disordered" evidence="3">
    <location>
        <begin position="211"/>
        <end position="230"/>
    </location>
</feature>
<dbReference type="InterPro" id="IPR002123">
    <property type="entry name" value="Plipid/glycerol_acylTrfase"/>
</dbReference>
<dbReference type="RefSeq" id="WP_084996846.1">
    <property type="nucleotide sequence ID" value="NZ_SRZK01000503.1"/>
</dbReference>
<gene>
    <name evidence="5" type="ORF">E5Z02_30265</name>
</gene>
<dbReference type="SUPFAM" id="SSF69593">
    <property type="entry name" value="Glycerol-3-phosphate (1)-acyltransferase"/>
    <property type="match status" value="1"/>
</dbReference>
<keyword evidence="1" id="KW-0808">Transferase</keyword>
<dbReference type="PANTHER" id="PTHR10434:SF11">
    <property type="entry name" value="1-ACYL-SN-GLYCEROL-3-PHOSPHATE ACYLTRANSFERASE"/>
    <property type="match status" value="1"/>
</dbReference>
<proteinExistence type="predicted"/>
<protein>
    <submittedName>
        <fullName evidence="5">1-acyl-sn-glycerol-3-phosphate acyltransferase</fullName>
    </submittedName>
</protein>
<organism evidence="5 6">
    <name type="scientific">Streptomyces rhizosphaericola</name>
    <dbReference type="NCBI Taxonomy" id="2564098"/>
    <lineage>
        <taxon>Bacteria</taxon>
        <taxon>Bacillati</taxon>
        <taxon>Actinomycetota</taxon>
        <taxon>Actinomycetes</taxon>
        <taxon>Kitasatosporales</taxon>
        <taxon>Streptomycetaceae</taxon>
        <taxon>Streptomyces</taxon>
    </lineage>
</organism>
<evidence type="ECO:0000256" key="3">
    <source>
        <dbReference type="SAM" id="MobiDB-lite"/>
    </source>
</evidence>
<evidence type="ECO:0000256" key="2">
    <source>
        <dbReference type="ARBA" id="ARBA00023315"/>
    </source>
</evidence>
<sequence>MLSSVAAAVVPCLGRLTVTSDHRSAPEPGSIIVANHTSLADPGVVLAALRRLDVEPVVLATAGLWRIPVLGRLLERGGHVPVHRGTHRAADALDTAAAALGAGRHVLIYGEGRIPPREDAAEAPPESFRSGLARLAHAAGAPVVPLGQAGARRVTSGSTAKQLAGFLTAPARRPRLHVHLGRPVHLPPGVEAATATAREAVTIAWRTAARHLGEPAAASARRSRDGGPER</sequence>
<feature type="domain" description="Phospholipid/glycerol acyltransferase" evidence="4">
    <location>
        <begin position="30"/>
        <end position="151"/>
    </location>
</feature>
<accession>A0ABY2P6K5</accession>
<evidence type="ECO:0000313" key="5">
    <source>
        <dbReference type="EMBL" id="TGZ00168.1"/>
    </source>
</evidence>
<dbReference type="CDD" id="cd07989">
    <property type="entry name" value="LPLAT_AGPAT-like"/>
    <property type="match status" value="1"/>
</dbReference>
<dbReference type="EMBL" id="SRZK01000503">
    <property type="protein sequence ID" value="TGZ00168.1"/>
    <property type="molecule type" value="Genomic_DNA"/>
</dbReference>
<name>A0ABY2P6K5_9ACTN</name>
<keyword evidence="6" id="KW-1185">Reference proteome</keyword>
<comment type="caution">
    <text evidence="5">The sequence shown here is derived from an EMBL/GenBank/DDBJ whole genome shotgun (WGS) entry which is preliminary data.</text>
</comment>
<dbReference type="Proteomes" id="UP000306274">
    <property type="component" value="Unassembled WGS sequence"/>
</dbReference>